<dbReference type="InterPro" id="IPR028098">
    <property type="entry name" value="Glyco_trans_4-like_N"/>
</dbReference>
<dbReference type="InterPro" id="IPR001296">
    <property type="entry name" value="Glyco_trans_1"/>
</dbReference>
<dbReference type="Pfam" id="PF00534">
    <property type="entry name" value="Glycos_transf_1"/>
    <property type="match status" value="1"/>
</dbReference>
<dbReference type="Gene3D" id="3.40.50.2000">
    <property type="entry name" value="Glycogen Phosphorylase B"/>
    <property type="match status" value="2"/>
</dbReference>
<dbReference type="Proteomes" id="UP000004061">
    <property type="component" value="Unassembled WGS sequence"/>
</dbReference>
<name>B5W289_LIMMA</name>
<feature type="domain" description="Glycosyltransferase subfamily 4-like N-terminal" evidence="4">
    <location>
        <begin position="22"/>
        <end position="179"/>
    </location>
</feature>
<protein>
    <submittedName>
        <fullName evidence="5">Glycosyl transferase group 1</fullName>
    </submittedName>
</protein>
<keyword evidence="6" id="KW-1185">Reference proteome</keyword>
<dbReference type="EMBL" id="ABYK01000020">
    <property type="protein sequence ID" value="EDZ94339.1"/>
    <property type="molecule type" value="Genomic_DNA"/>
</dbReference>
<reference evidence="5 6" key="1">
    <citation type="journal article" date="2011" name="Appl. Environ. Microbiol.">
        <title>Contribution of a Sodium Ion Gradient to Energy Conservation during Fermentation in the Cyanobacterium Arthrospira (Spirulina) maxima CS-328.</title>
        <authorList>
            <person name="Carrieri D."/>
            <person name="Ananyev G."/>
            <person name="Lenz O."/>
            <person name="Bryant D.A."/>
            <person name="Dismukes G.C."/>
        </authorList>
    </citation>
    <scope>NUCLEOTIDE SEQUENCE [LARGE SCALE GENOMIC DNA]</scope>
    <source>
        <strain evidence="5 6">CS-328</strain>
    </source>
</reference>
<accession>B5W289</accession>
<organism evidence="5 6">
    <name type="scientific">Limnospira maxima CS-328</name>
    <dbReference type="NCBI Taxonomy" id="513049"/>
    <lineage>
        <taxon>Bacteria</taxon>
        <taxon>Bacillati</taxon>
        <taxon>Cyanobacteriota</taxon>
        <taxon>Cyanophyceae</taxon>
        <taxon>Oscillatoriophycideae</taxon>
        <taxon>Oscillatoriales</taxon>
        <taxon>Sirenicapillariaceae</taxon>
        <taxon>Limnospira</taxon>
    </lineage>
</organism>
<proteinExistence type="predicted"/>
<keyword evidence="2 5" id="KW-0808">Transferase</keyword>
<dbReference type="SUPFAM" id="SSF53756">
    <property type="entry name" value="UDP-Glycosyltransferase/glycogen phosphorylase"/>
    <property type="match status" value="1"/>
</dbReference>
<evidence type="ECO:0000313" key="5">
    <source>
        <dbReference type="EMBL" id="EDZ94339.1"/>
    </source>
</evidence>
<dbReference type="GO" id="GO:0016757">
    <property type="term" value="F:glycosyltransferase activity"/>
    <property type="evidence" value="ECO:0007669"/>
    <property type="project" value="UniProtKB-KW"/>
</dbReference>
<gene>
    <name evidence="5" type="ORF">AmaxDRAFT_2887</name>
</gene>
<feature type="domain" description="Glycosyl transferase family 1" evidence="3">
    <location>
        <begin position="196"/>
        <end position="360"/>
    </location>
</feature>
<evidence type="ECO:0000256" key="1">
    <source>
        <dbReference type="ARBA" id="ARBA00022676"/>
    </source>
</evidence>
<evidence type="ECO:0000313" key="6">
    <source>
        <dbReference type="Proteomes" id="UP000004061"/>
    </source>
</evidence>
<dbReference type="CDD" id="cd03801">
    <property type="entry name" value="GT4_PimA-like"/>
    <property type="match status" value="1"/>
</dbReference>
<dbReference type="PANTHER" id="PTHR12526:SF510">
    <property type="entry name" value="D-INOSITOL 3-PHOSPHATE GLYCOSYLTRANSFERASE"/>
    <property type="match status" value="1"/>
</dbReference>
<sequence>MTLKSSSMHLIALENEPSSTLGGQELNLLEICQSLANRGHQVSLVYTKEGDLLQTYGQFCQDLIPVKRYQANRKNPFDMVKFAVDFFNDISPIKTTLDSMILSNEFSSVFWGYGLSTIKKIPLLSYLQLPGNSLRFKWRPGLSGVDKFIAVSQATKDRWVDFCGIDHQKIDVVYNGIDPPKFSPHSVDNHQQLSLRRDFKILGNRRVFSCLGRLNPNKGIEVLIKAFALLANHQPDICLLIAGNVILEPKKDSPEARINYLKFLKDMVDELGIKELVQFMGHVPNTPDLDRVSDVTIVPSIWPDPCPRVVLESLSTGTPVVGSRVAGIPEMMTGELSRYLVEPGSPEQLAEVLNQVANWRDDDPELDQRCRDHVLDNFSPKVMIDQMEMVLLRTINQYYQH</sequence>
<dbReference type="RefSeq" id="WP_006669461.1">
    <property type="nucleotide sequence ID" value="NZ_ABYK01000020.1"/>
</dbReference>
<evidence type="ECO:0000256" key="2">
    <source>
        <dbReference type="ARBA" id="ARBA00022679"/>
    </source>
</evidence>
<dbReference type="PANTHER" id="PTHR12526">
    <property type="entry name" value="GLYCOSYLTRANSFERASE"/>
    <property type="match status" value="1"/>
</dbReference>
<evidence type="ECO:0000259" key="3">
    <source>
        <dbReference type="Pfam" id="PF00534"/>
    </source>
</evidence>
<dbReference type="AlphaFoldDB" id="B5W289"/>
<comment type="caution">
    <text evidence="5">The sequence shown here is derived from an EMBL/GenBank/DDBJ whole genome shotgun (WGS) entry which is preliminary data.</text>
</comment>
<dbReference type="Pfam" id="PF13439">
    <property type="entry name" value="Glyco_transf_4"/>
    <property type="match status" value="1"/>
</dbReference>
<keyword evidence="1" id="KW-0328">Glycosyltransferase</keyword>
<evidence type="ECO:0000259" key="4">
    <source>
        <dbReference type="Pfam" id="PF13439"/>
    </source>
</evidence>